<gene>
    <name evidence="6" type="ORF">EPA93_27280</name>
</gene>
<evidence type="ECO:0000313" key="6">
    <source>
        <dbReference type="EMBL" id="QBD79482.1"/>
    </source>
</evidence>
<dbReference type="AlphaFoldDB" id="A0A4P6JVU0"/>
<accession>A0A4P6JVU0</accession>
<dbReference type="InterPro" id="IPR050109">
    <property type="entry name" value="HTH-type_TetR-like_transc_reg"/>
</dbReference>
<dbReference type="InterPro" id="IPR001647">
    <property type="entry name" value="HTH_TetR"/>
</dbReference>
<dbReference type="PRINTS" id="PR00455">
    <property type="entry name" value="HTHTETR"/>
</dbReference>
<name>A0A4P6JVU0_KTERU</name>
<evidence type="ECO:0000256" key="4">
    <source>
        <dbReference type="PROSITE-ProRule" id="PRU00335"/>
    </source>
</evidence>
<dbReference type="SUPFAM" id="SSF48498">
    <property type="entry name" value="Tetracyclin repressor-like, C-terminal domain"/>
    <property type="match status" value="1"/>
</dbReference>
<dbReference type="GO" id="GO:0003700">
    <property type="term" value="F:DNA-binding transcription factor activity"/>
    <property type="evidence" value="ECO:0007669"/>
    <property type="project" value="TreeGrafter"/>
</dbReference>
<dbReference type="OrthoDB" id="9779746at2"/>
<dbReference type="InterPro" id="IPR009057">
    <property type="entry name" value="Homeodomain-like_sf"/>
</dbReference>
<dbReference type="PROSITE" id="PS50977">
    <property type="entry name" value="HTH_TETR_2"/>
    <property type="match status" value="1"/>
</dbReference>
<dbReference type="Pfam" id="PF00440">
    <property type="entry name" value="TetR_N"/>
    <property type="match status" value="1"/>
</dbReference>
<keyword evidence="2 4" id="KW-0238">DNA-binding</keyword>
<dbReference type="Gene3D" id="1.10.10.60">
    <property type="entry name" value="Homeodomain-like"/>
    <property type="match status" value="1"/>
</dbReference>
<dbReference type="InterPro" id="IPR023772">
    <property type="entry name" value="DNA-bd_HTH_TetR-type_CS"/>
</dbReference>
<organism evidence="6 7">
    <name type="scientific">Ktedonosporobacter rubrisoli</name>
    <dbReference type="NCBI Taxonomy" id="2509675"/>
    <lineage>
        <taxon>Bacteria</taxon>
        <taxon>Bacillati</taxon>
        <taxon>Chloroflexota</taxon>
        <taxon>Ktedonobacteria</taxon>
        <taxon>Ktedonobacterales</taxon>
        <taxon>Ktedonosporobacteraceae</taxon>
        <taxon>Ktedonosporobacter</taxon>
    </lineage>
</organism>
<reference evidence="6 7" key="1">
    <citation type="submission" date="2019-01" db="EMBL/GenBank/DDBJ databases">
        <title>Ktedonosporobacter rubrisoli SCAWS-G2.</title>
        <authorList>
            <person name="Huang Y."/>
            <person name="Yan B."/>
        </authorList>
    </citation>
    <scope>NUCLEOTIDE SEQUENCE [LARGE SCALE GENOMIC DNA]</scope>
    <source>
        <strain evidence="6 7">SCAWS-G2</strain>
    </source>
</reference>
<dbReference type="InterPro" id="IPR036271">
    <property type="entry name" value="Tet_transcr_reg_TetR-rel_C_sf"/>
</dbReference>
<keyword evidence="1" id="KW-0805">Transcription regulation</keyword>
<dbReference type="EMBL" id="CP035758">
    <property type="protein sequence ID" value="QBD79482.1"/>
    <property type="molecule type" value="Genomic_DNA"/>
</dbReference>
<protein>
    <submittedName>
        <fullName evidence="6">TetR/AcrR family transcriptional regulator</fullName>
    </submittedName>
</protein>
<evidence type="ECO:0000256" key="3">
    <source>
        <dbReference type="ARBA" id="ARBA00023163"/>
    </source>
</evidence>
<dbReference type="RefSeq" id="WP_129890534.1">
    <property type="nucleotide sequence ID" value="NZ_CP035758.1"/>
</dbReference>
<proteinExistence type="predicted"/>
<evidence type="ECO:0000256" key="2">
    <source>
        <dbReference type="ARBA" id="ARBA00023125"/>
    </source>
</evidence>
<feature type="DNA-binding region" description="H-T-H motif" evidence="4">
    <location>
        <begin position="33"/>
        <end position="52"/>
    </location>
</feature>
<dbReference type="SUPFAM" id="SSF46689">
    <property type="entry name" value="Homeodomain-like"/>
    <property type="match status" value="1"/>
</dbReference>
<evidence type="ECO:0000313" key="7">
    <source>
        <dbReference type="Proteomes" id="UP000290365"/>
    </source>
</evidence>
<dbReference type="KEGG" id="kbs:EPA93_27280"/>
<evidence type="ECO:0000259" key="5">
    <source>
        <dbReference type="PROSITE" id="PS50977"/>
    </source>
</evidence>
<dbReference type="PROSITE" id="PS01081">
    <property type="entry name" value="HTH_TETR_1"/>
    <property type="match status" value="1"/>
</dbReference>
<dbReference type="GO" id="GO:0000976">
    <property type="term" value="F:transcription cis-regulatory region binding"/>
    <property type="evidence" value="ECO:0007669"/>
    <property type="project" value="TreeGrafter"/>
</dbReference>
<dbReference type="Gene3D" id="1.10.357.10">
    <property type="entry name" value="Tetracycline Repressor, domain 2"/>
    <property type="match status" value="1"/>
</dbReference>
<dbReference type="PANTHER" id="PTHR30055:SF234">
    <property type="entry name" value="HTH-TYPE TRANSCRIPTIONAL REGULATOR BETI"/>
    <property type="match status" value="1"/>
</dbReference>
<dbReference type="Proteomes" id="UP000290365">
    <property type="component" value="Chromosome"/>
</dbReference>
<evidence type="ECO:0000256" key="1">
    <source>
        <dbReference type="ARBA" id="ARBA00023015"/>
    </source>
</evidence>
<keyword evidence="3" id="KW-0804">Transcription</keyword>
<sequence length="203" mass="23599">MTQHREGRAAATRQRVLQIARGLYYAGGYDNVSLQAIADQLHISKPALFYHFKNKQELFYEMLLSVLEQLHEIFASASRQEALSTQQILRQIMLRLADEPSFDMARFMRQEYTLLSPEQQQQVGKAWRAKLLDIVHSILERGIARGELRPHNSLMASYMFLHVCLLLPQLGHQVHDSLREMQRNERIDTLLDLFIHGLYQAPT</sequence>
<feature type="domain" description="HTH tetR-type" evidence="5">
    <location>
        <begin position="10"/>
        <end position="70"/>
    </location>
</feature>
<keyword evidence="7" id="KW-1185">Reference proteome</keyword>
<dbReference type="PANTHER" id="PTHR30055">
    <property type="entry name" value="HTH-TYPE TRANSCRIPTIONAL REGULATOR RUTR"/>
    <property type="match status" value="1"/>
</dbReference>